<dbReference type="EMBL" id="CP011509">
    <property type="protein sequence ID" value="AKJ03148.1"/>
    <property type="molecule type" value="Genomic_DNA"/>
</dbReference>
<evidence type="ECO:0000313" key="2">
    <source>
        <dbReference type="Proteomes" id="UP000035579"/>
    </source>
</evidence>
<organism evidence="1 2">
    <name type="scientific">Archangium gephyra</name>
    <dbReference type="NCBI Taxonomy" id="48"/>
    <lineage>
        <taxon>Bacteria</taxon>
        <taxon>Pseudomonadati</taxon>
        <taxon>Myxococcota</taxon>
        <taxon>Myxococcia</taxon>
        <taxon>Myxococcales</taxon>
        <taxon>Cystobacterineae</taxon>
        <taxon>Archangiaceae</taxon>
        <taxon>Archangium</taxon>
    </lineage>
</organism>
<proteinExistence type="predicted"/>
<dbReference type="KEGG" id="age:AA314_04774"/>
<dbReference type="AlphaFoldDB" id="A0AAC8TEN0"/>
<protein>
    <submittedName>
        <fullName evidence="1">Uncharacterized protein</fullName>
    </submittedName>
</protein>
<evidence type="ECO:0000313" key="1">
    <source>
        <dbReference type="EMBL" id="AKJ03148.1"/>
    </source>
</evidence>
<dbReference type="Proteomes" id="UP000035579">
    <property type="component" value="Chromosome"/>
</dbReference>
<name>A0AAC8TEN0_9BACT</name>
<accession>A0AAC8TEN0</accession>
<reference evidence="1 2" key="1">
    <citation type="submission" date="2015-05" db="EMBL/GenBank/DDBJ databases">
        <title>Genome assembly of Archangium gephyra DSM 2261.</title>
        <authorList>
            <person name="Sharma G."/>
            <person name="Subramanian S."/>
        </authorList>
    </citation>
    <scope>NUCLEOTIDE SEQUENCE [LARGE SCALE GENOMIC DNA]</scope>
    <source>
        <strain evidence="1 2">DSM 2261</strain>
    </source>
</reference>
<sequence>MGLRPYVVLADPGYGDCREVCREELTRRGLPYLPVDCR</sequence>
<gene>
    <name evidence="1" type="ORF">AA314_04774</name>
</gene>